<feature type="transmembrane region" description="Helical" evidence="1">
    <location>
        <begin position="16"/>
        <end position="33"/>
    </location>
</feature>
<dbReference type="Gramene" id="KOM58569">
    <property type="protein sequence ID" value="KOM58569"/>
    <property type="gene ID" value="LR48_Vigan11g160300"/>
</dbReference>
<keyword evidence="1" id="KW-0812">Transmembrane</keyword>
<feature type="transmembrane region" description="Helical" evidence="1">
    <location>
        <begin position="53"/>
        <end position="75"/>
    </location>
</feature>
<name>A0A0L9VUW6_PHAAN</name>
<organism evidence="2 3">
    <name type="scientific">Phaseolus angularis</name>
    <name type="common">Azuki bean</name>
    <name type="synonym">Vigna angularis</name>
    <dbReference type="NCBI Taxonomy" id="3914"/>
    <lineage>
        <taxon>Eukaryota</taxon>
        <taxon>Viridiplantae</taxon>
        <taxon>Streptophyta</taxon>
        <taxon>Embryophyta</taxon>
        <taxon>Tracheophyta</taxon>
        <taxon>Spermatophyta</taxon>
        <taxon>Magnoliopsida</taxon>
        <taxon>eudicotyledons</taxon>
        <taxon>Gunneridae</taxon>
        <taxon>Pentapetalae</taxon>
        <taxon>rosids</taxon>
        <taxon>fabids</taxon>
        <taxon>Fabales</taxon>
        <taxon>Fabaceae</taxon>
        <taxon>Papilionoideae</taxon>
        <taxon>50 kb inversion clade</taxon>
        <taxon>NPAAA clade</taxon>
        <taxon>indigoferoid/millettioid clade</taxon>
        <taxon>Phaseoleae</taxon>
        <taxon>Vigna</taxon>
    </lineage>
</organism>
<evidence type="ECO:0000256" key="1">
    <source>
        <dbReference type="SAM" id="Phobius"/>
    </source>
</evidence>
<accession>A0A0L9VUW6</accession>
<evidence type="ECO:0000313" key="2">
    <source>
        <dbReference type="EMBL" id="KOM58569.1"/>
    </source>
</evidence>
<reference evidence="3" key="1">
    <citation type="journal article" date="2015" name="Proc. Natl. Acad. Sci. U.S.A.">
        <title>Genome sequencing of adzuki bean (Vigna angularis) provides insight into high starch and low fat accumulation and domestication.</title>
        <authorList>
            <person name="Yang K."/>
            <person name="Tian Z."/>
            <person name="Chen C."/>
            <person name="Luo L."/>
            <person name="Zhao B."/>
            <person name="Wang Z."/>
            <person name="Yu L."/>
            <person name="Li Y."/>
            <person name="Sun Y."/>
            <person name="Li W."/>
            <person name="Chen Y."/>
            <person name="Li Y."/>
            <person name="Zhang Y."/>
            <person name="Ai D."/>
            <person name="Zhao J."/>
            <person name="Shang C."/>
            <person name="Ma Y."/>
            <person name="Wu B."/>
            <person name="Wang M."/>
            <person name="Gao L."/>
            <person name="Sun D."/>
            <person name="Zhang P."/>
            <person name="Guo F."/>
            <person name="Wang W."/>
            <person name="Li Y."/>
            <person name="Wang J."/>
            <person name="Varshney R.K."/>
            <person name="Wang J."/>
            <person name="Ling H.Q."/>
            <person name="Wan P."/>
        </authorList>
    </citation>
    <scope>NUCLEOTIDE SEQUENCE</scope>
    <source>
        <strain evidence="3">cv. Jingnong 6</strain>
    </source>
</reference>
<dbReference type="AlphaFoldDB" id="A0A0L9VUW6"/>
<keyword evidence="1" id="KW-1133">Transmembrane helix</keyword>
<protein>
    <recommendedName>
        <fullName evidence="4">Late embryogenesis abundant protein LEA-2 subgroup domain-containing protein</fullName>
    </recommendedName>
</protein>
<proteinExistence type="predicted"/>
<gene>
    <name evidence="2" type="ORF">LR48_Vigan11g160300</name>
</gene>
<keyword evidence="1" id="KW-0472">Membrane</keyword>
<dbReference type="Proteomes" id="UP000053144">
    <property type="component" value="Chromosome 11"/>
</dbReference>
<sequence>MTCSSRTRECIKSKCLWTYILFIIVFLLLYFVFERKPNHDDDDHNFSVNNSTVISFSYNTTTTTFTYNLLLYLIVPDIYVSLDYVNATASYLNHRFPSKPDETFVQGFTGLRMRFNGNFVVAFTQDQLSTLQKDHMVGLYNVSIRIWPIHTKKKIGLLKTLVLCDIQVPFQSKLSCDWTIED</sequence>
<evidence type="ECO:0000313" key="3">
    <source>
        <dbReference type="Proteomes" id="UP000053144"/>
    </source>
</evidence>
<evidence type="ECO:0008006" key="4">
    <source>
        <dbReference type="Google" id="ProtNLM"/>
    </source>
</evidence>
<dbReference type="EMBL" id="CM003381">
    <property type="protein sequence ID" value="KOM58569.1"/>
    <property type="molecule type" value="Genomic_DNA"/>
</dbReference>